<dbReference type="EMBL" id="CAMXCT010000266">
    <property type="protein sequence ID" value="CAI3976379.1"/>
    <property type="molecule type" value="Genomic_DNA"/>
</dbReference>
<keyword evidence="4" id="KW-1185">Reference proteome</keyword>
<dbReference type="Gene3D" id="3.40.50.150">
    <property type="entry name" value="Vaccinia Virus protein VP39"/>
    <property type="match status" value="1"/>
</dbReference>
<comment type="caution">
    <text evidence="1">The sequence shown here is derived from an EMBL/GenBank/DDBJ whole genome shotgun (WGS) entry which is preliminary data.</text>
</comment>
<gene>
    <name evidence="1" type="ORF">C1SCF055_LOCUS4602</name>
</gene>
<name>A0A9P1BN51_9DINO</name>
<evidence type="ECO:0000313" key="1">
    <source>
        <dbReference type="EMBL" id="CAI3976379.1"/>
    </source>
</evidence>
<proteinExistence type="predicted"/>
<evidence type="ECO:0000313" key="2">
    <source>
        <dbReference type="EMBL" id="CAL1129754.1"/>
    </source>
</evidence>
<dbReference type="Proteomes" id="UP001152797">
    <property type="component" value="Unassembled WGS sequence"/>
</dbReference>
<dbReference type="OrthoDB" id="434951at2759"/>
<dbReference type="SUPFAM" id="SSF53335">
    <property type="entry name" value="S-adenosyl-L-methionine-dependent methyltransferases"/>
    <property type="match status" value="1"/>
</dbReference>
<dbReference type="AlphaFoldDB" id="A0A9P1BN51"/>
<sequence>MVWQHRRKNHAMRQGLRAVARWEEQQRSVILLEWTRVTRQRKAEELLRCKGERRRIFAERRFQACSTQQLCLAWDAWRGSLRSAAERLARVQRALLVGNERLEAVALVMTLGDPDVGRWDVMYDFSSGAMAPLAQSRPWLFSPPAVLKWCGRALLIVERFVHRVVPWIVMDLAEVDAGGSSLMWSWWSLILCMCATWSSVRDGTGLVLTGLLDGAPEVLTLLDVVLVQQVSIPLLKVDDGTKVLFHSLHTWEDFFKLVDACCGFGGPTHGAHAVGVQTMVAVDSSARMVTLHKVHGGCEYVIGDAGCPQVIAGVWSTCNHAAVKSVGFSCQPFSQFGDRKGGADPCAMSLPNNLRAAPSQRVHGLVLSCVVPACRDPFVSQHLDRFVDWSGFVKENIILELSAFGQVQPLMQNQTQIDGQFLEFTHHQSQQVSNLQALMQAPSQHFYGQSETQYQCIQAMFENQLSHIRGLLRKSGSGFAAVLTVEPANLRGHCAENAVRIKLGSPKHIPGNGRRMMKFRHLWCLACLALGRSLTPSGAALADSLAAQSGEDALDLSSVLNEGAVDAGQSLSEDLQDPEDPVPELQLEVTSLAAPATSPTVTALPRNKAEMPDDDIQNLERSVLNLVNQGASPGMVTFVAEVRKLVHGKMKKELHLQHSATEKSLNASYVAIAGCSSRDWREMLNVALSRDVNGSSLETYKLPELAEDHRKCRDVEAERAERVADLQSLADVFMANTVYTCKLYAGNESDRLLPVGDSNRCIMDVEKYPLSSKTRHIDYLKDQLAFWDAEYQKIVDSRVQCTSNTKAYEAHKVTVDQAKTALAEVRTACNEAQAKMDETSCGYKASITKKCELVARCQESTWKTYNETLTTARTEEIFLKAQMSTLERIECYLGAFESGTRSFWVDKKGVRCCFAPMGILGGFGAGGCVFFQTWGHTERNWKQGASQEITQ</sequence>
<dbReference type="InterPro" id="IPR029063">
    <property type="entry name" value="SAM-dependent_MTases_sf"/>
</dbReference>
<organism evidence="1">
    <name type="scientific">Cladocopium goreaui</name>
    <dbReference type="NCBI Taxonomy" id="2562237"/>
    <lineage>
        <taxon>Eukaryota</taxon>
        <taxon>Sar</taxon>
        <taxon>Alveolata</taxon>
        <taxon>Dinophyceae</taxon>
        <taxon>Suessiales</taxon>
        <taxon>Symbiodiniaceae</taxon>
        <taxon>Cladocopium</taxon>
    </lineage>
</organism>
<dbReference type="EMBL" id="CAMXCT030000266">
    <property type="protein sequence ID" value="CAL4763691.1"/>
    <property type="molecule type" value="Genomic_DNA"/>
</dbReference>
<dbReference type="EMBL" id="CAMXCT020000266">
    <property type="protein sequence ID" value="CAL1129754.1"/>
    <property type="molecule type" value="Genomic_DNA"/>
</dbReference>
<evidence type="ECO:0000313" key="4">
    <source>
        <dbReference type="Proteomes" id="UP001152797"/>
    </source>
</evidence>
<reference evidence="2" key="2">
    <citation type="submission" date="2024-04" db="EMBL/GenBank/DDBJ databases">
        <authorList>
            <person name="Chen Y."/>
            <person name="Shah S."/>
            <person name="Dougan E. K."/>
            <person name="Thang M."/>
            <person name="Chan C."/>
        </authorList>
    </citation>
    <scope>NUCLEOTIDE SEQUENCE [LARGE SCALE GENOMIC DNA]</scope>
</reference>
<reference evidence="1" key="1">
    <citation type="submission" date="2022-10" db="EMBL/GenBank/DDBJ databases">
        <authorList>
            <person name="Chen Y."/>
            <person name="Dougan E. K."/>
            <person name="Chan C."/>
            <person name="Rhodes N."/>
            <person name="Thang M."/>
        </authorList>
    </citation>
    <scope>NUCLEOTIDE SEQUENCE</scope>
</reference>
<protein>
    <submittedName>
        <fullName evidence="3">C2 domain-containing protein</fullName>
    </submittedName>
</protein>
<evidence type="ECO:0000313" key="3">
    <source>
        <dbReference type="EMBL" id="CAL4763691.1"/>
    </source>
</evidence>
<accession>A0A9P1BN51</accession>